<reference evidence="2 3" key="1">
    <citation type="submission" date="2019-05" db="EMBL/GenBank/DDBJ databases">
        <title>Another draft genome of Portunus trituberculatus and its Hox gene families provides insights of decapod evolution.</title>
        <authorList>
            <person name="Jeong J.-H."/>
            <person name="Song I."/>
            <person name="Kim S."/>
            <person name="Choi T."/>
            <person name="Kim D."/>
            <person name="Ryu S."/>
            <person name="Kim W."/>
        </authorList>
    </citation>
    <scope>NUCLEOTIDE SEQUENCE [LARGE SCALE GENOMIC DNA]</scope>
    <source>
        <tissue evidence="2">Muscle</tissue>
    </source>
</reference>
<proteinExistence type="predicted"/>
<sequence>MKPSNRRSRDATPLSGDTGLAGHWGKDQLRDHQEGWRPSVTSDSDRHSMNKTGWAAVLAGRPCLGSLHRTLHYLTTATL</sequence>
<evidence type="ECO:0000256" key="1">
    <source>
        <dbReference type="SAM" id="MobiDB-lite"/>
    </source>
</evidence>
<comment type="caution">
    <text evidence="2">The sequence shown here is derived from an EMBL/GenBank/DDBJ whole genome shotgun (WGS) entry which is preliminary data.</text>
</comment>
<protein>
    <submittedName>
        <fullName evidence="2">Uncharacterized protein</fullName>
    </submittedName>
</protein>
<accession>A0A5B7J7A0</accession>
<dbReference type="Proteomes" id="UP000324222">
    <property type="component" value="Unassembled WGS sequence"/>
</dbReference>
<dbReference type="AlphaFoldDB" id="A0A5B7J7A0"/>
<gene>
    <name evidence="2" type="ORF">E2C01_087113</name>
</gene>
<feature type="region of interest" description="Disordered" evidence="1">
    <location>
        <begin position="1"/>
        <end position="48"/>
    </location>
</feature>
<name>A0A5B7J7A0_PORTR</name>
<evidence type="ECO:0000313" key="3">
    <source>
        <dbReference type="Proteomes" id="UP000324222"/>
    </source>
</evidence>
<keyword evidence="3" id="KW-1185">Reference proteome</keyword>
<feature type="compositionally biased region" description="Basic and acidic residues" evidence="1">
    <location>
        <begin position="24"/>
        <end position="35"/>
    </location>
</feature>
<organism evidence="2 3">
    <name type="scientific">Portunus trituberculatus</name>
    <name type="common">Swimming crab</name>
    <name type="synonym">Neptunus trituberculatus</name>
    <dbReference type="NCBI Taxonomy" id="210409"/>
    <lineage>
        <taxon>Eukaryota</taxon>
        <taxon>Metazoa</taxon>
        <taxon>Ecdysozoa</taxon>
        <taxon>Arthropoda</taxon>
        <taxon>Crustacea</taxon>
        <taxon>Multicrustacea</taxon>
        <taxon>Malacostraca</taxon>
        <taxon>Eumalacostraca</taxon>
        <taxon>Eucarida</taxon>
        <taxon>Decapoda</taxon>
        <taxon>Pleocyemata</taxon>
        <taxon>Brachyura</taxon>
        <taxon>Eubrachyura</taxon>
        <taxon>Portunoidea</taxon>
        <taxon>Portunidae</taxon>
        <taxon>Portuninae</taxon>
        <taxon>Portunus</taxon>
    </lineage>
</organism>
<evidence type="ECO:0000313" key="2">
    <source>
        <dbReference type="EMBL" id="MPC92042.1"/>
    </source>
</evidence>
<dbReference type="EMBL" id="VSRR010089911">
    <property type="protein sequence ID" value="MPC92042.1"/>
    <property type="molecule type" value="Genomic_DNA"/>
</dbReference>